<dbReference type="PANTHER" id="PTHR46889">
    <property type="entry name" value="TRANSPOSASE INSF FOR INSERTION SEQUENCE IS3B-RELATED"/>
    <property type="match status" value="1"/>
</dbReference>
<dbReference type="InterPro" id="IPR001584">
    <property type="entry name" value="Integrase_cat-core"/>
</dbReference>
<dbReference type="Gene3D" id="3.30.420.10">
    <property type="entry name" value="Ribonuclease H-like superfamily/Ribonuclease H"/>
    <property type="match status" value="1"/>
</dbReference>
<evidence type="ECO:0000313" key="3">
    <source>
        <dbReference type="Proteomes" id="UP000199300"/>
    </source>
</evidence>
<organism evidence="2 3">
    <name type="scientific">Amphibacillus marinus</name>
    <dbReference type="NCBI Taxonomy" id="872970"/>
    <lineage>
        <taxon>Bacteria</taxon>
        <taxon>Bacillati</taxon>
        <taxon>Bacillota</taxon>
        <taxon>Bacilli</taxon>
        <taxon>Bacillales</taxon>
        <taxon>Bacillaceae</taxon>
        <taxon>Amphibacillus</taxon>
    </lineage>
</organism>
<dbReference type="STRING" id="872970.SAMN04488134_11528"/>
<dbReference type="InterPro" id="IPR012337">
    <property type="entry name" value="RNaseH-like_sf"/>
</dbReference>
<dbReference type="InterPro" id="IPR050900">
    <property type="entry name" value="Transposase_IS3/IS150/IS904"/>
</dbReference>
<accession>A0A1H8TAB7</accession>
<evidence type="ECO:0000313" key="2">
    <source>
        <dbReference type="EMBL" id="SEO87443.1"/>
    </source>
</evidence>
<gene>
    <name evidence="2" type="ORF">SAMN04488134_11528</name>
</gene>
<protein>
    <submittedName>
        <fullName evidence="2">Integrase core domain-containing protein</fullName>
    </submittedName>
</protein>
<dbReference type="GO" id="GO:0003676">
    <property type="term" value="F:nucleic acid binding"/>
    <property type="evidence" value="ECO:0007669"/>
    <property type="project" value="InterPro"/>
</dbReference>
<dbReference type="Pfam" id="PF00665">
    <property type="entry name" value="rve"/>
    <property type="match status" value="1"/>
</dbReference>
<sequence>MIFRNVLNRNFYAEKMYQKLVTDVTYVRINEQFVYLSAVMDLHNNEIVAWHLSERNDLDLVLNTLTKLESQPLYKGTLLHSDQGFQYTTNTYAKRLSEMRLNGSHSRRGNCHDNACIESFFSHLKTEKLYLEHPKNYAQAAQMIEAYIFFYNTERLQEKHNGLSPIEYREKAAA</sequence>
<evidence type="ECO:0000259" key="1">
    <source>
        <dbReference type="PROSITE" id="PS50994"/>
    </source>
</evidence>
<dbReference type="GO" id="GO:0015074">
    <property type="term" value="P:DNA integration"/>
    <property type="evidence" value="ECO:0007669"/>
    <property type="project" value="InterPro"/>
</dbReference>
<dbReference type="Pfam" id="PF13333">
    <property type="entry name" value="rve_2"/>
    <property type="match status" value="1"/>
</dbReference>
<dbReference type="Proteomes" id="UP000199300">
    <property type="component" value="Unassembled WGS sequence"/>
</dbReference>
<dbReference type="InterPro" id="IPR048020">
    <property type="entry name" value="Transpos_IS3"/>
</dbReference>
<dbReference type="PROSITE" id="PS50994">
    <property type="entry name" value="INTEGRASE"/>
    <property type="match status" value="1"/>
</dbReference>
<dbReference type="AlphaFoldDB" id="A0A1H8TAB7"/>
<dbReference type="InterPro" id="IPR036397">
    <property type="entry name" value="RNaseH_sf"/>
</dbReference>
<name>A0A1H8TAB7_9BACI</name>
<dbReference type="NCBIfam" id="NF033516">
    <property type="entry name" value="transpos_IS3"/>
    <property type="match status" value="1"/>
</dbReference>
<dbReference type="SUPFAM" id="SSF53098">
    <property type="entry name" value="Ribonuclease H-like"/>
    <property type="match status" value="1"/>
</dbReference>
<keyword evidence="3" id="KW-1185">Reference proteome</keyword>
<dbReference type="EMBL" id="FODJ01000015">
    <property type="protein sequence ID" value="SEO87443.1"/>
    <property type="molecule type" value="Genomic_DNA"/>
</dbReference>
<feature type="domain" description="Integrase catalytic" evidence="1">
    <location>
        <begin position="12"/>
        <end position="173"/>
    </location>
</feature>
<dbReference type="PANTHER" id="PTHR46889:SF4">
    <property type="entry name" value="TRANSPOSASE INSO FOR INSERTION SEQUENCE ELEMENT IS911B-RELATED"/>
    <property type="match status" value="1"/>
</dbReference>
<reference evidence="2 3" key="1">
    <citation type="submission" date="2016-10" db="EMBL/GenBank/DDBJ databases">
        <authorList>
            <person name="de Groot N.N."/>
        </authorList>
    </citation>
    <scope>NUCLEOTIDE SEQUENCE [LARGE SCALE GENOMIC DNA]</scope>
    <source>
        <strain evidence="2 3">CGMCC 1.10434</strain>
    </source>
</reference>
<proteinExistence type="predicted"/>